<dbReference type="SUPFAM" id="SSF54001">
    <property type="entry name" value="Cysteine proteinases"/>
    <property type="match status" value="1"/>
</dbReference>
<dbReference type="Proteomes" id="UP000290189">
    <property type="component" value="Unassembled WGS sequence"/>
</dbReference>
<reference evidence="9 11" key="2">
    <citation type="submission" date="2018-03" db="EMBL/GenBank/DDBJ databases">
        <authorList>
            <person name="Fogelqvist J."/>
        </authorList>
    </citation>
    <scope>NUCLEOTIDE SEQUENCE [LARGE SCALE GENOMIC DNA]</scope>
</reference>
<dbReference type="Pfam" id="PF03738">
    <property type="entry name" value="GSP_synth"/>
    <property type="match status" value="1"/>
</dbReference>
<evidence type="ECO:0000313" key="9">
    <source>
        <dbReference type="EMBL" id="SPQ97801.1"/>
    </source>
</evidence>
<dbReference type="PROSITE" id="PS50911">
    <property type="entry name" value="CHAP"/>
    <property type="match status" value="1"/>
</dbReference>
<keyword evidence="4" id="KW-0547">Nucleotide-binding</keyword>
<keyword evidence="6" id="KW-0460">Magnesium</keyword>
<dbReference type="Pfam" id="PF05257">
    <property type="entry name" value="CHAP"/>
    <property type="match status" value="1"/>
</dbReference>
<sequence>MSGSSKLVSAPFGTLLGVTDGDVEVFSCDYESLVGVNPFADRAQFQMFVGDTYTGFKWQCVELARRYLLKNYGVVFKSIPMAYDIFRLKVVSRVADDALLRMHSHKNGSSVRPGKGSLLMWEPLGEFNRTGHVAVIVDVADDHVDIVEQNVDDAVWPAGIKYSRRLSARVDPQTGAYTITCTFPDTAVLGWTTVAFDQIYTYEDLPNCTTSQIAQKTVTLTNEQAAQPYLDQSLPFVKVFSEEYGLLLGKPGKPYPYYTVTQTGQAGLEFATEELHRMFVDATDYVLHHEKEFGEHFRIPERLWPKMLRSFYSRKHDIVAGRFDFAITKDGLKVYEYNADSASCLLECGYTQDRWSEAAGIGGVGRSNSGELFDRLVATWKARNVVGPLHLLCDNDKEEIYHSMYMKAAAEAAGIECHLLIGMSAVTWTKDGDLQDGEKRLLQNVWKTWSWRTALNELSDEEFLLYLEKEEQFNEAKRSTPRSSSARPKLVDILLHLGIRIFEPLWTILPSSKAILPILWKMHPNHPYLLKSSFEITPEFLQNGYVAKPVTGRTGANVSLFGAQGGLIEKTEGKWDQDVAVYQELAMLPKFKDDFVQFCTWVVGGSYAGTILRVDRSGIIGLRSGTYSVRVVPDPQS</sequence>
<evidence type="ECO:0000313" key="8">
    <source>
        <dbReference type="EMBL" id="CEO97491.1"/>
    </source>
</evidence>
<accession>A0A0G4IQT9</accession>
<dbReference type="AlphaFoldDB" id="A0A0G4IQT9"/>
<feature type="domain" description="Peptidase C51" evidence="7">
    <location>
        <begin position="35"/>
        <end position="179"/>
    </location>
</feature>
<dbReference type="STRING" id="37360.A0A0G4IQT9"/>
<comment type="similarity">
    <text evidence="1">In the C-terminal section; belongs to the glutathionylspermidine synthase preATP-grasp family.</text>
</comment>
<dbReference type="EMBL" id="CDSF01000079">
    <property type="protein sequence ID" value="CEO97491.1"/>
    <property type="molecule type" value="Genomic_DNA"/>
</dbReference>
<dbReference type="OrthoDB" id="64566at2759"/>
<name>A0A0G4IQT9_PLABS</name>
<reference evidence="8 10" key="1">
    <citation type="submission" date="2015-02" db="EMBL/GenBank/DDBJ databases">
        <authorList>
            <person name="Chooi Y.-H."/>
        </authorList>
    </citation>
    <scope>NUCLEOTIDE SEQUENCE [LARGE SCALE GENOMIC DNA]</scope>
    <source>
        <strain evidence="8">E3</strain>
    </source>
</reference>
<dbReference type="Proteomes" id="UP000039324">
    <property type="component" value="Unassembled WGS sequence"/>
</dbReference>
<keyword evidence="10" id="KW-1185">Reference proteome</keyword>
<gene>
    <name evidence="8" type="ORF">PBRA_000836</name>
    <name evidence="9" type="ORF">PLBR_LOCUS5016</name>
</gene>
<dbReference type="GO" id="GO:0008884">
    <property type="term" value="F:glutathionylspermidine amidase activity"/>
    <property type="evidence" value="ECO:0007669"/>
    <property type="project" value="TreeGrafter"/>
</dbReference>
<evidence type="ECO:0000256" key="3">
    <source>
        <dbReference type="ARBA" id="ARBA00022723"/>
    </source>
</evidence>
<dbReference type="InterPro" id="IPR016185">
    <property type="entry name" value="PreATP-grasp_dom_sf"/>
</dbReference>
<evidence type="ECO:0000256" key="4">
    <source>
        <dbReference type="ARBA" id="ARBA00022741"/>
    </source>
</evidence>
<dbReference type="SUPFAM" id="SSF56059">
    <property type="entry name" value="Glutathione synthetase ATP-binding domain-like"/>
    <property type="match status" value="1"/>
</dbReference>
<dbReference type="InterPro" id="IPR007921">
    <property type="entry name" value="CHAP_dom"/>
</dbReference>
<keyword evidence="5" id="KW-0067">ATP-binding</keyword>
<dbReference type="InterPro" id="IPR051705">
    <property type="entry name" value="Gsp_Synthetase/Amidase"/>
</dbReference>
<geneLocation type="mitochondrion" evidence="9"/>
<dbReference type="EMBL" id="OVEO01000008">
    <property type="protein sequence ID" value="SPQ97801.1"/>
    <property type="molecule type" value="Genomic_DNA"/>
</dbReference>
<dbReference type="PANTHER" id="PTHR30094">
    <property type="entry name" value="BIFUNCTIONAL GLUTATHIONYLSPERMIDINE SYNTHETASE/AMIDASE-RELATED"/>
    <property type="match status" value="1"/>
</dbReference>
<dbReference type="InterPro" id="IPR038765">
    <property type="entry name" value="Papain-like_cys_pep_sf"/>
</dbReference>
<dbReference type="Gene3D" id="3.90.1720.10">
    <property type="entry name" value="endopeptidase domain like (from Nostoc punctiforme)"/>
    <property type="match status" value="1"/>
</dbReference>
<evidence type="ECO:0000256" key="6">
    <source>
        <dbReference type="ARBA" id="ARBA00022842"/>
    </source>
</evidence>
<dbReference type="GO" id="GO:0046872">
    <property type="term" value="F:metal ion binding"/>
    <property type="evidence" value="ECO:0007669"/>
    <property type="project" value="UniProtKB-KW"/>
</dbReference>
<keyword evidence="2" id="KW-0436">Ligase</keyword>
<evidence type="ECO:0000313" key="11">
    <source>
        <dbReference type="Proteomes" id="UP000290189"/>
    </source>
</evidence>
<dbReference type="PANTHER" id="PTHR30094:SF0">
    <property type="entry name" value="BIFUNCTIONAL GLUTATHIONYLSPERMIDINE SYNTHETASE_AMIDASE-RELATED"/>
    <property type="match status" value="1"/>
</dbReference>
<dbReference type="OMA" id="WPRIRHS"/>
<keyword evidence="9" id="KW-0496">Mitochondrion</keyword>
<proteinExistence type="inferred from homology"/>
<evidence type="ECO:0000256" key="1">
    <source>
        <dbReference type="ARBA" id="ARBA00008227"/>
    </source>
</evidence>
<dbReference type="Gene3D" id="3.30.1490.330">
    <property type="match status" value="1"/>
</dbReference>
<dbReference type="GO" id="GO:0005524">
    <property type="term" value="F:ATP binding"/>
    <property type="evidence" value="ECO:0007669"/>
    <property type="project" value="UniProtKB-KW"/>
</dbReference>
<evidence type="ECO:0000256" key="2">
    <source>
        <dbReference type="ARBA" id="ARBA00022598"/>
    </source>
</evidence>
<evidence type="ECO:0000313" key="10">
    <source>
        <dbReference type="Proteomes" id="UP000039324"/>
    </source>
</evidence>
<dbReference type="SUPFAM" id="SSF52440">
    <property type="entry name" value="PreATP-grasp domain"/>
    <property type="match status" value="1"/>
</dbReference>
<organism evidence="8 10">
    <name type="scientific">Plasmodiophora brassicae</name>
    <name type="common">Clubroot disease agent</name>
    <dbReference type="NCBI Taxonomy" id="37360"/>
    <lineage>
        <taxon>Eukaryota</taxon>
        <taxon>Sar</taxon>
        <taxon>Rhizaria</taxon>
        <taxon>Endomyxa</taxon>
        <taxon>Phytomyxea</taxon>
        <taxon>Plasmodiophorida</taxon>
        <taxon>Plasmodiophoridae</taxon>
        <taxon>Plasmodiophora</taxon>
    </lineage>
</organism>
<dbReference type="InterPro" id="IPR005494">
    <property type="entry name" value="GSPS_pre-ATP-grasp-like_dom"/>
</dbReference>
<protein>
    <recommendedName>
        <fullName evidence="7">Peptidase C51 domain-containing protein</fullName>
    </recommendedName>
</protein>
<evidence type="ECO:0000256" key="5">
    <source>
        <dbReference type="ARBA" id="ARBA00022840"/>
    </source>
</evidence>
<keyword evidence="3" id="KW-0479">Metal-binding</keyword>
<evidence type="ECO:0000259" key="7">
    <source>
        <dbReference type="PROSITE" id="PS50911"/>
    </source>
</evidence>
<dbReference type="GO" id="GO:0008885">
    <property type="term" value="F:glutathionylspermidine synthase activity"/>
    <property type="evidence" value="ECO:0007669"/>
    <property type="project" value="TreeGrafter"/>
</dbReference>